<dbReference type="OrthoDB" id="414129at2759"/>
<evidence type="ECO:0000313" key="2">
    <source>
        <dbReference type="EMBL" id="TNN53048.1"/>
    </source>
</evidence>
<gene>
    <name evidence="2" type="ORF">EYF80_036741</name>
</gene>
<feature type="compositionally biased region" description="Gly residues" evidence="1">
    <location>
        <begin position="55"/>
        <end position="65"/>
    </location>
</feature>
<proteinExistence type="predicted"/>
<sequence>MQVKKPLKHEERSKRSASLTFGSRCRLTVTSLQRAPDEPERPAEARSRRAVGHMTRGGGAATKRK</sequence>
<dbReference type="EMBL" id="SRLO01000528">
    <property type="protein sequence ID" value="TNN53048.1"/>
    <property type="molecule type" value="Genomic_DNA"/>
</dbReference>
<evidence type="ECO:0000256" key="1">
    <source>
        <dbReference type="SAM" id="MobiDB-lite"/>
    </source>
</evidence>
<dbReference type="Proteomes" id="UP000314294">
    <property type="component" value="Unassembled WGS sequence"/>
</dbReference>
<evidence type="ECO:0000313" key="3">
    <source>
        <dbReference type="Proteomes" id="UP000314294"/>
    </source>
</evidence>
<protein>
    <submittedName>
        <fullName evidence="2">Uncharacterized protein</fullName>
    </submittedName>
</protein>
<feature type="compositionally biased region" description="Basic and acidic residues" evidence="1">
    <location>
        <begin position="35"/>
        <end position="47"/>
    </location>
</feature>
<dbReference type="AlphaFoldDB" id="A0A4Z2GHM4"/>
<accession>A0A4Z2GHM4</accession>
<keyword evidence="3" id="KW-1185">Reference proteome</keyword>
<organism evidence="2 3">
    <name type="scientific">Liparis tanakae</name>
    <name type="common">Tanaka's snailfish</name>
    <dbReference type="NCBI Taxonomy" id="230148"/>
    <lineage>
        <taxon>Eukaryota</taxon>
        <taxon>Metazoa</taxon>
        <taxon>Chordata</taxon>
        <taxon>Craniata</taxon>
        <taxon>Vertebrata</taxon>
        <taxon>Euteleostomi</taxon>
        <taxon>Actinopterygii</taxon>
        <taxon>Neopterygii</taxon>
        <taxon>Teleostei</taxon>
        <taxon>Neoteleostei</taxon>
        <taxon>Acanthomorphata</taxon>
        <taxon>Eupercaria</taxon>
        <taxon>Perciformes</taxon>
        <taxon>Cottioidei</taxon>
        <taxon>Cottales</taxon>
        <taxon>Liparidae</taxon>
        <taxon>Liparis</taxon>
    </lineage>
</organism>
<reference evidence="2 3" key="1">
    <citation type="submission" date="2019-03" db="EMBL/GenBank/DDBJ databases">
        <title>First draft genome of Liparis tanakae, snailfish: a comprehensive survey of snailfish specific genes.</title>
        <authorList>
            <person name="Kim W."/>
            <person name="Song I."/>
            <person name="Jeong J.-H."/>
            <person name="Kim D."/>
            <person name="Kim S."/>
            <person name="Ryu S."/>
            <person name="Song J.Y."/>
            <person name="Lee S.K."/>
        </authorList>
    </citation>
    <scope>NUCLEOTIDE SEQUENCE [LARGE SCALE GENOMIC DNA]</scope>
    <source>
        <tissue evidence="2">Muscle</tissue>
    </source>
</reference>
<feature type="region of interest" description="Disordered" evidence="1">
    <location>
        <begin position="1"/>
        <end position="65"/>
    </location>
</feature>
<name>A0A4Z2GHM4_9TELE</name>
<comment type="caution">
    <text evidence="2">The sequence shown here is derived from an EMBL/GenBank/DDBJ whole genome shotgun (WGS) entry which is preliminary data.</text>
</comment>